<organism evidence="2 3">
    <name type="scientific">Paralysiella testudinis</name>
    <dbReference type="NCBI Taxonomy" id="2809020"/>
    <lineage>
        <taxon>Bacteria</taxon>
        <taxon>Pseudomonadati</taxon>
        <taxon>Pseudomonadota</taxon>
        <taxon>Betaproteobacteria</taxon>
        <taxon>Neisseriales</taxon>
        <taxon>Neisseriaceae</taxon>
        <taxon>Paralysiella</taxon>
    </lineage>
</organism>
<feature type="transmembrane region" description="Helical" evidence="1">
    <location>
        <begin position="55"/>
        <end position="75"/>
    </location>
</feature>
<dbReference type="AlphaFoldDB" id="A0A892ZGC7"/>
<protein>
    <submittedName>
        <fullName evidence="2">DUF2238 domain-containing protein</fullName>
    </submittedName>
</protein>
<name>A0A892ZGC7_9NEIS</name>
<feature type="transmembrane region" description="Helical" evidence="1">
    <location>
        <begin position="98"/>
        <end position="115"/>
    </location>
</feature>
<reference evidence="2" key="1">
    <citation type="submission" date="2021-02" db="EMBL/GenBank/DDBJ databases">
        <title>Neisseriaceae sp. 26B isolated from the cloaca of a Common Toad-headed Turtle (Mesoclemmys nasuta).</title>
        <authorList>
            <person name="Spergser J."/>
            <person name="Busse H.-J."/>
        </authorList>
    </citation>
    <scope>NUCLEOTIDE SEQUENCE</scope>
    <source>
        <strain evidence="2">26B</strain>
    </source>
</reference>
<evidence type="ECO:0000256" key="1">
    <source>
        <dbReference type="SAM" id="Phobius"/>
    </source>
</evidence>
<dbReference type="InterPro" id="IPR058534">
    <property type="entry name" value="YjdF"/>
</dbReference>
<keyword evidence="1" id="KW-1133">Transmembrane helix</keyword>
<gene>
    <name evidence="2" type="ORF">JQU52_09105</name>
</gene>
<dbReference type="Proteomes" id="UP000653156">
    <property type="component" value="Chromosome"/>
</dbReference>
<dbReference type="InterPro" id="IPR014509">
    <property type="entry name" value="YjdF-like"/>
</dbReference>
<dbReference type="PIRSF" id="PIRSF020606">
    <property type="entry name" value="UCP020606"/>
    <property type="match status" value="1"/>
</dbReference>
<feature type="transmembrane region" description="Helical" evidence="1">
    <location>
        <begin position="173"/>
        <end position="191"/>
    </location>
</feature>
<dbReference type="KEGG" id="ptes:JQU52_09105"/>
<keyword evidence="3" id="KW-1185">Reference proteome</keyword>
<dbReference type="Pfam" id="PF09997">
    <property type="entry name" value="DUF2238"/>
    <property type="match status" value="1"/>
</dbReference>
<keyword evidence="1" id="KW-0472">Membrane</keyword>
<evidence type="ECO:0000313" key="3">
    <source>
        <dbReference type="Proteomes" id="UP000653156"/>
    </source>
</evidence>
<dbReference type="EMBL" id="CP069798">
    <property type="protein sequence ID" value="QRQ80897.1"/>
    <property type="molecule type" value="Genomic_DNA"/>
</dbReference>
<feature type="transmembrane region" description="Helical" evidence="1">
    <location>
        <begin position="33"/>
        <end position="50"/>
    </location>
</feature>
<sequence>MTKSNALMLLIFSLVLLWSGIHPHDGFTWALEVAPAILGVLVLLATGRRFRFSSFAYWVMLLHAVVLMVGGHYTYAEVPLFDWLREPMGWSRNNYDKVGHFMQGFAPAVVTRELLWRLDVVRKRGWLAFLTVCVCMAISAVYELIEWLVAVLSRQAADAFLGTQGYVWDTQSDMLWCLIGAISMLLLFGRLHQRAMAKIA</sequence>
<evidence type="ECO:0000313" key="2">
    <source>
        <dbReference type="EMBL" id="QRQ80897.1"/>
    </source>
</evidence>
<accession>A0A892ZGC7</accession>
<feature type="transmembrane region" description="Helical" evidence="1">
    <location>
        <begin position="127"/>
        <end position="153"/>
    </location>
</feature>
<keyword evidence="1" id="KW-0812">Transmembrane</keyword>
<proteinExistence type="predicted"/>
<dbReference type="RefSeq" id="WP_230338188.1">
    <property type="nucleotide sequence ID" value="NZ_CP069798.1"/>
</dbReference>